<dbReference type="PANTHER" id="PTHR31157:SF1">
    <property type="entry name" value="SCP DOMAIN-CONTAINING PROTEIN"/>
    <property type="match status" value="1"/>
</dbReference>
<evidence type="ECO:0000256" key="1">
    <source>
        <dbReference type="SAM" id="MobiDB-lite"/>
    </source>
</evidence>
<gene>
    <name evidence="3" type="ORF">M3P21_07060</name>
</gene>
<reference evidence="3" key="1">
    <citation type="submission" date="2022-05" db="EMBL/GenBank/DDBJ databases">
        <authorList>
            <person name="Park J.-S."/>
        </authorList>
    </citation>
    <scope>NUCLEOTIDE SEQUENCE</scope>
    <source>
        <strain evidence="3">2012CJ41-6</strain>
    </source>
</reference>
<feature type="compositionally biased region" description="Acidic residues" evidence="1">
    <location>
        <begin position="172"/>
        <end position="242"/>
    </location>
</feature>
<evidence type="ECO:0000313" key="3">
    <source>
        <dbReference type="EMBL" id="MCL6283288.1"/>
    </source>
</evidence>
<dbReference type="SUPFAM" id="SSF55797">
    <property type="entry name" value="PR-1-like"/>
    <property type="match status" value="1"/>
</dbReference>
<dbReference type="InterPro" id="IPR014044">
    <property type="entry name" value="CAP_dom"/>
</dbReference>
<accession>A0ABT0Q2C4</accession>
<dbReference type="InterPro" id="IPR035940">
    <property type="entry name" value="CAP_sf"/>
</dbReference>
<organism evidence="3 4">
    <name type="scientific">Ruegeria spongiae</name>
    <dbReference type="NCBI Taxonomy" id="2942209"/>
    <lineage>
        <taxon>Bacteria</taxon>
        <taxon>Pseudomonadati</taxon>
        <taxon>Pseudomonadota</taxon>
        <taxon>Alphaproteobacteria</taxon>
        <taxon>Rhodobacterales</taxon>
        <taxon>Roseobacteraceae</taxon>
        <taxon>Ruegeria</taxon>
    </lineage>
</organism>
<keyword evidence="4" id="KW-1185">Reference proteome</keyword>
<dbReference type="PANTHER" id="PTHR31157">
    <property type="entry name" value="SCP DOMAIN-CONTAINING PROTEIN"/>
    <property type="match status" value="1"/>
</dbReference>
<name>A0ABT0Q2C4_9RHOB</name>
<feature type="region of interest" description="Disordered" evidence="1">
    <location>
        <begin position="154"/>
        <end position="254"/>
    </location>
</feature>
<evidence type="ECO:0000313" key="4">
    <source>
        <dbReference type="Proteomes" id="UP001203880"/>
    </source>
</evidence>
<comment type="caution">
    <text evidence="3">The sequence shown here is derived from an EMBL/GenBank/DDBJ whole genome shotgun (WGS) entry which is preliminary data.</text>
</comment>
<evidence type="ECO:0000259" key="2">
    <source>
        <dbReference type="Pfam" id="PF00188"/>
    </source>
</evidence>
<dbReference type="Gene3D" id="3.40.33.10">
    <property type="entry name" value="CAP"/>
    <property type="match status" value="1"/>
</dbReference>
<sequence length="346" mass="37438">MSNANTVEREMLALINQERTSRGIEPLQLETRLNTSAEDHSTWMLDSDNFSHTGSAGSSAQERMEDAGFEFSGNWRSGENIAWQSERGAPGNSDDVADLHAGLMNSPGHRANILNPDYKYIGIGVEDGDLNGWDAVMVTQNFATTDASVLLDIPAEDTPPVDPETPVAETPSPEDEETDGEDPDVDVTDAEDPETPMPDDSDPVEPETEEPDTDVTDTEAPDTEGPDTDVTETEDPEAEEPGTDVTDNGDPGGCEDVIRAQVTDFLEEVQDFVDQFDWCAPGANDADVADIATGLVGLWLVTEVFDTLFDTPEDPGQTEIVMNTGGAEDDDMMMTPDMNGCMFDFV</sequence>
<feature type="domain" description="SCP" evidence="2">
    <location>
        <begin position="12"/>
        <end position="141"/>
    </location>
</feature>
<dbReference type="CDD" id="cd05379">
    <property type="entry name" value="CAP_bacterial"/>
    <property type="match status" value="1"/>
</dbReference>
<dbReference type="RefSeq" id="WP_249708033.1">
    <property type="nucleotide sequence ID" value="NZ_JAMFMB010000006.1"/>
</dbReference>
<protein>
    <submittedName>
        <fullName evidence="3">CAP domain-containing protein</fullName>
    </submittedName>
</protein>
<dbReference type="EMBL" id="JAMFMB010000006">
    <property type="protein sequence ID" value="MCL6283288.1"/>
    <property type="molecule type" value="Genomic_DNA"/>
</dbReference>
<dbReference type="Pfam" id="PF00188">
    <property type="entry name" value="CAP"/>
    <property type="match status" value="1"/>
</dbReference>
<proteinExistence type="predicted"/>
<dbReference type="Proteomes" id="UP001203880">
    <property type="component" value="Unassembled WGS sequence"/>
</dbReference>